<evidence type="ECO:0000313" key="2">
    <source>
        <dbReference type="Proteomes" id="UP000046122"/>
    </source>
</evidence>
<dbReference type="InterPro" id="IPR036583">
    <property type="entry name" value="23S_rRNA_IVS_sf"/>
</dbReference>
<sequence>MTGKINSYKDLIVWQQAMDLAIATYSLTKAWPKEELYGLTSQIRRSATSIPANIAEGYGRDNTGSYQQFLRIAQGSLKELETHLQIAERIGLATRDQVHHMLSATEAIGKMLRQLIIKLAPE</sequence>
<dbReference type="GO" id="GO:0005840">
    <property type="term" value="C:ribosome"/>
    <property type="evidence" value="ECO:0007669"/>
    <property type="project" value="UniProtKB-KW"/>
</dbReference>
<dbReference type="Proteomes" id="UP000046122">
    <property type="component" value="Unassembled WGS sequence"/>
</dbReference>
<dbReference type="PANTHER" id="PTHR38471:SF2">
    <property type="entry name" value="FOUR HELIX BUNDLE PROTEIN"/>
    <property type="match status" value="1"/>
</dbReference>
<gene>
    <name evidence="1" type="ORF">MPL3365_30427</name>
</gene>
<dbReference type="NCBIfam" id="NF008911">
    <property type="entry name" value="PRK12275.1-2"/>
    <property type="match status" value="1"/>
</dbReference>
<dbReference type="SUPFAM" id="SSF158446">
    <property type="entry name" value="IVS-encoded protein-like"/>
    <property type="match status" value="1"/>
</dbReference>
<dbReference type="CDD" id="cd16377">
    <property type="entry name" value="23S_rRNA_IVP_like"/>
    <property type="match status" value="1"/>
</dbReference>
<dbReference type="EMBL" id="CCNE01000023">
    <property type="protein sequence ID" value="CDX59013.1"/>
    <property type="molecule type" value="Genomic_DNA"/>
</dbReference>
<dbReference type="NCBIfam" id="TIGR02436">
    <property type="entry name" value="four helix bundle protein"/>
    <property type="match status" value="1"/>
</dbReference>
<protein>
    <submittedName>
        <fullName evidence="1">S23 ribosomal protein</fullName>
    </submittedName>
</protein>
<keyword evidence="1" id="KW-0687">Ribonucleoprotein</keyword>
<dbReference type="Gene3D" id="1.20.1440.60">
    <property type="entry name" value="23S rRNA-intervening sequence"/>
    <property type="match status" value="1"/>
</dbReference>
<evidence type="ECO:0000313" key="1">
    <source>
        <dbReference type="EMBL" id="CDX59013.1"/>
    </source>
</evidence>
<dbReference type="InterPro" id="IPR012657">
    <property type="entry name" value="23S_rRNA-intervening_sequence"/>
</dbReference>
<reference evidence="1 2" key="1">
    <citation type="submission" date="2014-08" db="EMBL/GenBank/DDBJ databases">
        <authorList>
            <person name="Moulin Lionel"/>
        </authorList>
    </citation>
    <scope>NUCLEOTIDE SEQUENCE [LARGE SCALE GENOMIC DNA]</scope>
</reference>
<keyword evidence="1" id="KW-0689">Ribosomal protein</keyword>
<name>A0A090GV70_MESPL</name>
<dbReference type="Pfam" id="PF05635">
    <property type="entry name" value="23S_rRNA_IVP"/>
    <property type="match status" value="1"/>
</dbReference>
<proteinExistence type="predicted"/>
<dbReference type="AlphaFoldDB" id="A0A090GV70"/>
<accession>A0A090GV70</accession>
<organism evidence="1 2">
    <name type="scientific">Mesorhizobium plurifarium</name>
    <dbReference type="NCBI Taxonomy" id="69974"/>
    <lineage>
        <taxon>Bacteria</taxon>
        <taxon>Pseudomonadati</taxon>
        <taxon>Pseudomonadota</taxon>
        <taxon>Alphaproteobacteria</taxon>
        <taxon>Hyphomicrobiales</taxon>
        <taxon>Phyllobacteriaceae</taxon>
        <taxon>Mesorhizobium</taxon>
    </lineage>
</organism>
<dbReference type="PANTHER" id="PTHR38471">
    <property type="entry name" value="FOUR HELIX BUNDLE PROTEIN"/>
    <property type="match status" value="1"/>
</dbReference>